<proteinExistence type="inferred from homology"/>
<dbReference type="PANTHER" id="PTHR34184:SF4">
    <property type="entry name" value="UPF0718 PROTEIN YCGR"/>
    <property type="match status" value="1"/>
</dbReference>
<evidence type="ECO:0000256" key="7">
    <source>
        <dbReference type="SAM" id="Phobius"/>
    </source>
</evidence>
<accession>A0A1E7Z6Z6</accession>
<evidence type="ECO:0000256" key="4">
    <source>
        <dbReference type="ARBA" id="ARBA00022692"/>
    </source>
</evidence>
<sequence length="435" mass="45353">MNDITLLLTNFFGLFMESAPWLLMGLLVAGIMHELVPVSLLQKHMGKNSTGAVVKSALIGAPLPLCSCGVIPAALGLRRSGASKPATASFLVSTPETGVDSISVSYALLGPVFAIVRPFAAIFSAIYTGMMVKWFVKEDTNIQKAVDDSTKVTPVESCCSSEKPAEKSQTSSCCSSEKAPVQQATSSCCGSEKAAKPEVTSCCSSKTPEPAASSCCSAEQTKAVKAESSCCNTSTQAAQQESKLVQVWKFSTGKLLEDITMWLLLGLGLAAAIQTWVPTSFLTQWGDGFLAMLVMALIGVPMYICATASTPLAVGFLSAGLSPGAILVFLLAGPATNISTMGMIGRELGRRSLVIYLFCILTASIGLGYLLNFAVDAFNLQALIPTGEGAHIHGEGVSAIYALCAVVLGGLMVRNLWQLAKAKIAPAGGAQSSCH</sequence>
<keyword evidence="4 7" id="KW-0812">Transmembrane</keyword>
<comment type="caution">
    <text evidence="8">The sequence shown here is derived from an EMBL/GenBank/DDBJ whole genome shotgun (WGS) entry which is preliminary data.</text>
</comment>
<feature type="transmembrane region" description="Helical" evidence="7">
    <location>
        <begin position="396"/>
        <end position="417"/>
    </location>
</feature>
<evidence type="ECO:0000256" key="5">
    <source>
        <dbReference type="ARBA" id="ARBA00022989"/>
    </source>
</evidence>
<dbReference type="PANTHER" id="PTHR34184">
    <property type="entry name" value="UPF0718 PROTEIN YCGR"/>
    <property type="match status" value="1"/>
</dbReference>
<keyword evidence="9" id="KW-1185">Reference proteome</keyword>
<feature type="transmembrane region" description="Helical" evidence="7">
    <location>
        <begin position="259"/>
        <end position="277"/>
    </location>
</feature>
<feature type="transmembrane region" description="Helical" evidence="7">
    <location>
        <begin position="53"/>
        <end position="75"/>
    </location>
</feature>
<evidence type="ECO:0000313" key="9">
    <source>
        <dbReference type="Proteomes" id="UP000175691"/>
    </source>
</evidence>
<evidence type="ECO:0000313" key="8">
    <source>
        <dbReference type="EMBL" id="OFC69164.1"/>
    </source>
</evidence>
<dbReference type="STRING" id="1656094.BFC18_20775"/>
<dbReference type="AlphaFoldDB" id="A0A1E7Z6Z6"/>
<reference evidence="8 9" key="1">
    <citation type="submission" date="2016-08" db="EMBL/GenBank/DDBJ databases">
        <authorList>
            <person name="Seilhamer J.J."/>
        </authorList>
    </citation>
    <scope>NUCLEOTIDE SEQUENCE [LARGE SCALE GENOMIC DNA]</scope>
    <source>
        <strain evidence="8 9">KCTC 42603</strain>
    </source>
</reference>
<organism evidence="8 9">
    <name type="scientific">Alteromonas confluentis</name>
    <dbReference type="NCBI Taxonomy" id="1656094"/>
    <lineage>
        <taxon>Bacteria</taxon>
        <taxon>Pseudomonadati</taxon>
        <taxon>Pseudomonadota</taxon>
        <taxon>Gammaproteobacteria</taxon>
        <taxon>Alteromonadales</taxon>
        <taxon>Alteromonadaceae</taxon>
        <taxon>Alteromonas/Salinimonas group</taxon>
        <taxon>Alteromonas</taxon>
    </lineage>
</organism>
<dbReference type="Pfam" id="PF03773">
    <property type="entry name" value="ArsP_1"/>
    <property type="match status" value="1"/>
</dbReference>
<dbReference type="OrthoDB" id="9810876at2"/>
<dbReference type="InterPro" id="IPR005524">
    <property type="entry name" value="DUF318"/>
</dbReference>
<dbReference type="NCBIfam" id="NF033936">
    <property type="entry name" value="CuZnOut_SO0444"/>
    <property type="match status" value="1"/>
</dbReference>
<evidence type="ECO:0000256" key="2">
    <source>
        <dbReference type="ARBA" id="ARBA00006386"/>
    </source>
</evidence>
<dbReference type="EMBL" id="MDHN01000041">
    <property type="protein sequence ID" value="OFC69164.1"/>
    <property type="molecule type" value="Genomic_DNA"/>
</dbReference>
<name>A0A1E7Z6Z6_9ALTE</name>
<dbReference type="RefSeq" id="WP_070127378.1">
    <property type="nucleotide sequence ID" value="NZ_MDHN01000041.1"/>
</dbReference>
<keyword evidence="5 7" id="KW-1133">Transmembrane helix</keyword>
<comment type="similarity">
    <text evidence="2">Belongs to the UPF0718 family.</text>
</comment>
<protein>
    <submittedName>
        <fullName evidence="8">Permease</fullName>
    </submittedName>
</protein>
<feature type="transmembrane region" description="Helical" evidence="7">
    <location>
        <begin position="353"/>
        <end position="375"/>
    </location>
</feature>
<keyword evidence="3" id="KW-1003">Cell membrane</keyword>
<dbReference type="Proteomes" id="UP000175691">
    <property type="component" value="Unassembled WGS sequence"/>
</dbReference>
<dbReference type="InterPro" id="IPR052923">
    <property type="entry name" value="UPF0718"/>
</dbReference>
<feature type="transmembrane region" description="Helical" evidence="7">
    <location>
        <begin position="20"/>
        <end position="41"/>
    </location>
</feature>
<dbReference type="GO" id="GO:0005886">
    <property type="term" value="C:plasma membrane"/>
    <property type="evidence" value="ECO:0007669"/>
    <property type="project" value="UniProtKB-SubCell"/>
</dbReference>
<feature type="transmembrane region" description="Helical" evidence="7">
    <location>
        <begin position="313"/>
        <end position="333"/>
    </location>
</feature>
<evidence type="ECO:0000256" key="1">
    <source>
        <dbReference type="ARBA" id="ARBA00004651"/>
    </source>
</evidence>
<evidence type="ECO:0000256" key="6">
    <source>
        <dbReference type="ARBA" id="ARBA00023136"/>
    </source>
</evidence>
<gene>
    <name evidence="8" type="ORF">BFC18_20775</name>
</gene>
<feature type="transmembrane region" description="Helical" evidence="7">
    <location>
        <begin position="104"/>
        <end position="127"/>
    </location>
</feature>
<feature type="transmembrane region" description="Helical" evidence="7">
    <location>
        <begin position="289"/>
        <end position="306"/>
    </location>
</feature>
<keyword evidence="6 7" id="KW-0472">Membrane</keyword>
<comment type="subcellular location">
    <subcellularLocation>
        <location evidence="1">Cell membrane</location>
        <topology evidence="1">Multi-pass membrane protein</topology>
    </subcellularLocation>
</comment>
<evidence type="ECO:0000256" key="3">
    <source>
        <dbReference type="ARBA" id="ARBA00022475"/>
    </source>
</evidence>